<evidence type="ECO:0000313" key="3">
    <source>
        <dbReference type="EMBL" id="SHJ16939.1"/>
    </source>
</evidence>
<keyword evidence="2" id="KW-0472">Membrane</keyword>
<gene>
    <name evidence="3" type="ORF">SAMN02745181_1356</name>
</gene>
<organism evidence="3 4">
    <name type="scientific">Rubritalea squalenifaciens DSM 18772</name>
    <dbReference type="NCBI Taxonomy" id="1123071"/>
    <lineage>
        <taxon>Bacteria</taxon>
        <taxon>Pseudomonadati</taxon>
        <taxon>Verrucomicrobiota</taxon>
        <taxon>Verrucomicrobiia</taxon>
        <taxon>Verrucomicrobiales</taxon>
        <taxon>Rubritaleaceae</taxon>
        <taxon>Rubritalea</taxon>
    </lineage>
</organism>
<keyword evidence="4" id="KW-1185">Reference proteome</keyword>
<dbReference type="STRING" id="1123071.SAMN02745181_1356"/>
<evidence type="ECO:0000313" key="4">
    <source>
        <dbReference type="Proteomes" id="UP000184510"/>
    </source>
</evidence>
<protein>
    <recommendedName>
        <fullName evidence="5">YtxH-like protein</fullName>
    </recommendedName>
</protein>
<dbReference type="InParanoid" id="A0A1M6H496"/>
<feature type="region of interest" description="Disordered" evidence="1">
    <location>
        <begin position="1"/>
        <end position="30"/>
    </location>
</feature>
<proteinExistence type="predicted"/>
<evidence type="ECO:0000256" key="1">
    <source>
        <dbReference type="SAM" id="MobiDB-lite"/>
    </source>
</evidence>
<dbReference type="EMBL" id="FQYR01000003">
    <property type="protein sequence ID" value="SHJ16939.1"/>
    <property type="molecule type" value="Genomic_DNA"/>
</dbReference>
<evidence type="ECO:0008006" key="5">
    <source>
        <dbReference type="Google" id="ProtNLM"/>
    </source>
</evidence>
<dbReference type="AlphaFoldDB" id="A0A1M6H496"/>
<reference evidence="3 4" key="1">
    <citation type="submission" date="2016-11" db="EMBL/GenBank/DDBJ databases">
        <authorList>
            <person name="Jaros S."/>
            <person name="Januszkiewicz K."/>
            <person name="Wedrychowicz H."/>
        </authorList>
    </citation>
    <scope>NUCLEOTIDE SEQUENCE [LARGE SCALE GENOMIC DNA]</scope>
    <source>
        <strain evidence="3 4">DSM 18772</strain>
    </source>
</reference>
<name>A0A1M6H496_9BACT</name>
<evidence type="ECO:0000256" key="2">
    <source>
        <dbReference type="SAM" id="Phobius"/>
    </source>
</evidence>
<dbReference type="Proteomes" id="UP000184510">
    <property type="component" value="Unassembled WGS sequence"/>
</dbReference>
<feature type="transmembrane region" description="Helical" evidence="2">
    <location>
        <begin position="39"/>
        <end position="58"/>
    </location>
</feature>
<keyword evidence="2" id="KW-1133">Transmembrane helix</keyword>
<sequence>MHSIEQETMIPHSNFRGNPRMVPQNEEKKSKNNYVQDNALAFTLGAFVAGVGIGIFLATTRREELARIAEQIHDSYDSAVDRAGRAGRYVRSHAQELPTELSKIGNRIKFW</sequence>
<accession>A0A1M6H496</accession>
<keyword evidence="2" id="KW-0812">Transmembrane</keyword>